<gene>
    <name evidence="2" type="ORF">F7725_003745</name>
</gene>
<feature type="region of interest" description="Disordered" evidence="1">
    <location>
        <begin position="150"/>
        <end position="271"/>
    </location>
</feature>
<dbReference type="EMBL" id="JAAKFY010000014">
    <property type="protein sequence ID" value="KAF3846667.1"/>
    <property type="molecule type" value="Genomic_DNA"/>
</dbReference>
<dbReference type="OrthoDB" id="106784at2759"/>
<feature type="compositionally biased region" description="Basic and acidic residues" evidence="1">
    <location>
        <begin position="184"/>
        <end position="208"/>
    </location>
</feature>
<feature type="compositionally biased region" description="Low complexity" evidence="1">
    <location>
        <begin position="172"/>
        <end position="183"/>
    </location>
</feature>
<evidence type="ECO:0000256" key="1">
    <source>
        <dbReference type="SAM" id="MobiDB-lite"/>
    </source>
</evidence>
<accession>A0A7J5YDQ5</accession>
<feature type="compositionally biased region" description="Basic residues" evidence="1">
    <location>
        <begin position="230"/>
        <end position="240"/>
    </location>
</feature>
<sequence>MKLVASTSKEIVEGESTFKENIEKLPGESKSKDELMELLNWRMMEEQEQEQDTRMSNSQSSKYKSHHDRLNTMVDDDSSCEDHQAMKTVLKTLEELSQDIAGNQEDELVLTQVCPSLQMEKEDSEEYQLGKGAIKVQNYAPAIYLPSPSVSVTTETSVEIDRRTEKDQTPILSSSQRSTLLDSSFKEHPNFYNNHPEKGGRELEEMERPNSNSTSSSASQENGRDDARKEMKKQKKHKKEKREASPELCEEEELKKQKKKTSKQSRDGRRRRLAETWTKLCLCCLYCHKRKI</sequence>
<dbReference type="AlphaFoldDB" id="A0A7J5YDQ5"/>
<organism evidence="2 3">
    <name type="scientific">Dissostichus mawsoni</name>
    <name type="common">Antarctic cod</name>
    <dbReference type="NCBI Taxonomy" id="36200"/>
    <lineage>
        <taxon>Eukaryota</taxon>
        <taxon>Metazoa</taxon>
        <taxon>Chordata</taxon>
        <taxon>Craniata</taxon>
        <taxon>Vertebrata</taxon>
        <taxon>Euteleostomi</taxon>
        <taxon>Actinopterygii</taxon>
        <taxon>Neopterygii</taxon>
        <taxon>Teleostei</taxon>
        <taxon>Neoteleostei</taxon>
        <taxon>Acanthomorphata</taxon>
        <taxon>Eupercaria</taxon>
        <taxon>Perciformes</taxon>
        <taxon>Notothenioidei</taxon>
        <taxon>Nototheniidae</taxon>
        <taxon>Dissostichus</taxon>
    </lineage>
</organism>
<feature type="region of interest" description="Disordered" evidence="1">
    <location>
        <begin position="45"/>
        <end position="68"/>
    </location>
</feature>
<feature type="compositionally biased region" description="Basic residues" evidence="1">
    <location>
        <begin position="256"/>
        <end position="271"/>
    </location>
</feature>
<reference evidence="2 3" key="1">
    <citation type="submission" date="2020-03" db="EMBL/GenBank/DDBJ databases">
        <title>Dissostichus mawsoni Genome sequencing and assembly.</title>
        <authorList>
            <person name="Park H."/>
        </authorList>
    </citation>
    <scope>NUCLEOTIDE SEQUENCE [LARGE SCALE GENOMIC DNA]</scope>
    <source>
        <strain evidence="2">DM0001</strain>
        <tissue evidence="2">Muscle</tissue>
    </source>
</reference>
<protein>
    <submittedName>
        <fullName evidence="2">Uncharacterized protein</fullName>
    </submittedName>
</protein>
<keyword evidence="3" id="KW-1185">Reference proteome</keyword>
<dbReference type="Proteomes" id="UP000518266">
    <property type="component" value="Unassembled WGS sequence"/>
</dbReference>
<feature type="compositionally biased region" description="Basic and acidic residues" evidence="1">
    <location>
        <begin position="159"/>
        <end position="168"/>
    </location>
</feature>
<comment type="caution">
    <text evidence="2">The sequence shown here is derived from an EMBL/GenBank/DDBJ whole genome shotgun (WGS) entry which is preliminary data.</text>
</comment>
<evidence type="ECO:0000313" key="2">
    <source>
        <dbReference type="EMBL" id="KAF3846667.1"/>
    </source>
</evidence>
<name>A0A7J5YDQ5_DISMA</name>
<evidence type="ECO:0000313" key="3">
    <source>
        <dbReference type="Proteomes" id="UP000518266"/>
    </source>
</evidence>
<feature type="compositionally biased region" description="Low complexity" evidence="1">
    <location>
        <begin position="210"/>
        <end position="219"/>
    </location>
</feature>
<proteinExistence type="predicted"/>